<reference evidence="1 2" key="1">
    <citation type="submission" date="2019-04" db="EMBL/GenBank/DDBJ databases">
        <title>An improved genome assembly and genetic linkage map for asparagus bean, Vigna unguiculata ssp. sesquipedialis.</title>
        <authorList>
            <person name="Xia Q."/>
            <person name="Zhang R."/>
            <person name="Dong Y."/>
        </authorList>
    </citation>
    <scope>NUCLEOTIDE SEQUENCE [LARGE SCALE GENOMIC DNA]</scope>
    <source>
        <tissue evidence="1">Leaf</tissue>
    </source>
</reference>
<proteinExistence type="predicted"/>
<sequence>MVFCFSFKPTGAYNSFLPRFSGPGAYKSIQISNSRIVEVQRHCSSFSSKVSDFSRCQPLFSVSIKPPACLILQSQRHLLAGKPPLLAKTEKYVWVDIQGAATLRKVLGKSTVFVFVEQRARWLLWRDSWTSDEDGEVAAGEDCHREKVDEACGRDWIGHWIFSGNDSSPPFPFLQPQT</sequence>
<evidence type="ECO:0000313" key="2">
    <source>
        <dbReference type="Proteomes" id="UP000501690"/>
    </source>
</evidence>
<name>A0A4D6MRM1_VIGUN</name>
<protein>
    <submittedName>
        <fullName evidence="1">Uncharacterized protein</fullName>
    </submittedName>
</protein>
<gene>
    <name evidence="1" type="ORF">DEO72_LG8g1256</name>
</gene>
<dbReference type="Proteomes" id="UP000501690">
    <property type="component" value="Linkage Group LG8"/>
</dbReference>
<accession>A0A4D6MRM1</accession>
<evidence type="ECO:0000313" key="1">
    <source>
        <dbReference type="EMBL" id="QCE03232.1"/>
    </source>
</evidence>
<organism evidence="1 2">
    <name type="scientific">Vigna unguiculata</name>
    <name type="common">Cowpea</name>
    <dbReference type="NCBI Taxonomy" id="3917"/>
    <lineage>
        <taxon>Eukaryota</taxon>
        <taxon>Viridiplantae</taxon>
        <taxon>Streptophyta</taxon>
        <taxon>Embryophyta</taxon>
        <taxon>Tracheophyta</taxon>
        <taxon>Spermatophyta</taxon>
        <taxon>Magnoliopsida</taxon>
        <taxon>eudicotyledons</taxon>
        <taxon>Gunneridae</taxon>
        <taxon>Pentapetalae</taxon>
        <taxon>rosids</taxon>
        <taxon>fabids</taxon>
        <taxon>Fabales</taxon>
        <taxon>Fabaceae</taxon>
        <taxon>Papilionoideae</taxon>
        <taxon>50 kb inversion clade</taxon>
        <taxon>NPAAA clade</taxon>
        <taxon>indigoferoid/millettioid clade</taxon>
        <taxon>Phaseoleae</taxon>
        <taxon>Vigna</taxon>
    </lineage>
</organism>
<keyword evidence="2" id="KW-1185">Reference proteome</keyword>
<dbReference type="AlphaFoldDB" id="A0A4D6MRM1"/>
<dbReference type="EMBL" id="CP039352">
    <property type="protein sequence ID" value="QCE03232.1"/>
    <property type="molecule type" value="Genomic_DNA"/>
</dbReference>